<reference evidence="11" key="1">
    <citation type="submission" date="2019-04" db="EMBL/GenBank/DDBJ databases">
        <title>Sequencing of skin fungus with MAO and IRED activity.</title>
        <authorList>
            <person name="Marsaioli A.J."/>
            <person name="Bonatto J.M.C."/>
            <person name="Reis Junior O."/>
        </authorList>
    </citation>
    <scope>NUCLEOTIDE SEQUENCE</scope>
    <source>
        <strain evidence="11">30M1</strain>
    </source>
</reference>
<feature type="transmembrane region" description="Helical" evidence="10">
    <location>
        <begin position="231"/>
        <end position="252"/>
    </location>
</feature>
<feature type="binding site" evidence="7">
    <location>
        <position position="27"/>
    </location>
    <ligand>
        <name>Ca(2+)</name>
        <dbReference type="ChEBI" id="CHEBI:29108"/>
    </ligand>
</feature>
<evidence type="ECO:0000256" key="1">
    <source>
        <dbReference type="ARBA" id="ARBA00004141"/>
    </source>
</evidence>
<feature type="transmembrane region" description="Helical" evidence="10">
    <location>
        <begin position="67"/>
        <end position="90"/>
    </location>
</feature>
<dbReference type="GO" id="GO:0046872">
    <property type="term" value="F:metal ion binding"/>
    <property type="evidence" value="ECO:0007669"/>
    <property type="project" value="UniProtKB-KW"/>
</dbReference>
<keyword evidence="5 10" id="KW-1133">Transmembrane helix</keyword>
<evidence type="ECO:0000256" key="2">
    <source>
        <dbReference type="ARBA" id="ARBA00009780"/>
    </source>
</evidence>
<feature type="transmembrane region" description="Helical" evidence="10">
    <location>
        <begin position="418"/>
        <end position="441"/>
    </location>
</feature>
<keyword evidence="6 10" id="KW-0472">Membrane</keyword>
<keyword evidence="8" id="KW-0862">Zinc</keyword>
<comment type="caution">
    <text evidence="11">The sequence shown here is derived from an EMBL/GenBank/DDBJ whole genome shotgun (WGS) entry which is preliminary data.</text>
</comment>
<feature type="transmembrane region" description="Helical" evidence="10">
    <location>
        <begin position="149"/>
        <end position="164"/>
    </location>
</feature>
<comment type="subcellular location">
    <subcellularLocation>
        <location evidence="1">Membrane</location>
        <topology evidence="1">Multi-pass membrane protein</topology>
    </subcellularLocation>
</comment>
<feature type="binding site" evidence="8">
    <location>
        <position position="230"/>
    </location>
    <ligand>
        <name>Zn(2+)</name>
        <dbReference type="ChEBI" id="CHEBI:29105"/>
        <note>catalytic</note>
    </ligand>
</feature>
<evidence type="ECO:0000256" key="4">
    <source>
        <dbReference type="ARBA" id="ARBA00022801"/>
    </source>
</evidence>
<evidence type="ECO:0000256" key="7">
    <source>
        <dbReference type="PIRSR" id="PIRSR608901-1"/>
    </source>
</evidence>
<keyword evidence="7" id="KW-0479">Metal-binding</keyword>
<dbReference type="PANTHER" id="PTHR46187:SF1">
    <property type="entry name" value="ALKALINE PHYTOCERAMIDASE"/>
    <property type="match status" value="1"/>
</dbReference>
<evidence type="ECO:0008006" key="13">
    <source>
        <dbReference type="Google" id="ProtNLM"/>
    </source>
</evidence>
<feature type="transmembrane region" description="Helical" evidence="10">
    <location>
        <begin position="332"/>
        <end position="354"/>
    </location>
</feature>
<keyword evidence="4" id="KW-0378">Hydrolase</keyword>
<comment type="similarity">
    <text evidence="2">Belongs to the alkaline ceramidase family.</text>
</comment>
<keyword evidence="12" id="KW-1185">Reference proteome</keyword>
<evidence type="ECO:0000256" key="6">
    <source>
        <dbReference type="ARBA" id="ARBA00023136"/>
    </source>
</evidence>
<keyword evidence="7" id="KW-0106">Calcium</keyword>
<dbReference type="Pfam" id="PF05875">
    <property type="entry name" value="Ceramidase"/>
    <property type="match status" value="1"/>
</dbReference>
<sequence>MQFRWPYPLTPSTGVWGAPNSNHNFCEEDYNVTPYIGEFVNTITNSIYVIYGIHGLRRVQPHKDGGLWSTLAFPYWGLIGVGLLSMWFHATLKYHSQMGDDLSMFLAVGALLHQLLCFEATPAQRRNYTLAILGVLIPVSTYHVVADEIYVHEIVFAIMVIMVVRKTRKLIRERVKNEEHKKRMGQLASFGIANFLFGYFLWSIDFHLCSYVTQVKHYVGLPWGFLFELHGWWHIFTGIGAYIGMALTEYLVTIVEGRTDRIEEGFVWPVKAVLRDIDSASQHKKTRHIPYFKALTAPLPLHLFNCAAYPTEHSYKPPEPFLSSNTIDMDVYYFYSYGTAAWLATQAAPLIASPTMIVTLLSPEVREATTLEVYFSRCLGFTLLTLGILTVLLTGSVPLSSSLSQGVSTENTDPKAPYALPTLTITAIYHAAIAFYCYGLWTETGVFSFGLGTFGHVFLGAIALWCILFASSNGRISRKTGADKRTSGFPFKNSEADKRKVR</sequence>
<dbReference type="GO" id="GO:0005789">
    <property type="term" value="C:endoplasmic reticulum membrane"/>
    <property type="evidence" value="ECO:0007669"/>
    <property type="project" value="TreeGrafter"/>
</dbReference>
<evidence type="ECO:0000256" key="3">
    <source>
        <dbReference type="ARBA" id="ARBA00022692"/>
    </source>
</evidence>
<dbReference type="OrthoDB" id="187171at2759"/>
<dbReference type="GO" id="GO:0046513">
    <property type="term" value="P:ceramide biosynthetic process"/>
    <property type="evidence" value="ECO:0007669"/>
    <property type="project" value="TreeGrafter"/>
</dbReference>
<feature type="transmembrane region" description="Helical" evidence="10">
    <location>
        <begin position="184"/>
        <end position="202"/>
    </location>
</feature>
<evidence type="ECO:0000256" key="8">
    <source>
        <dbReference type="PIRSR" id="PIRSR608901-2"/>
    </source>
</evidence>
<keyword evidence="3 10" id="KW-0812">Transmembrane</keyword>
<feature type="transmembrane region" description="Helical" evidence="10">
    <location>
        <begin position="374"/>
        <end position="397"/>
    </location>
</feature>
<proteinExistence type="inferred from homology"/>
<feature type="transmembrane region" description="Helical" evidence="10">
    <location>
        <begin position="102"/>
        <end position="120"/>
    </location>
</feature>
<feature type="binding site" evidence="8">
    <location>
        <position position="234"/>
    </location>
    <ligand>
        <name>Zn(2+)</name>
        <dbReference type="ChEBI" id="CHEBI:29105"/>
        <note>catalytic</note>
    </ligand>
</feature>
<feature type="transmembrane region" description="Helical" evidence="10">
    <location>
        <begin position="447"/>
        <end position="470"/>
    </location>
</feature>
<organism evidence="11 12">
    <name type="scientific">Curvularia kusanoi</name>
    <name type="common">Cochliobolus kusanoi</name>
    <dbReference type="NCBI Taxonomy" id="90978"/>
    <lineage>
        <taxon>Eukaryota</taxon>
        <taxon>Fungi</taxon>
        <taxon>Dikarya</taxon>
        <taxon>Ascomycota</taxon>
        <taxon>Pezizomycotina</taxon>
        <taxon>Dothideomycetes</taxon>
        <taxon>Pleosporomycetidae</taxon>
        <taxon>Pleosporales</taxon>
        <taxon>Pleosporineae</taxon>
        <taxon>Pleosporaceae</taxon>
        <taxon>Curvularia</taxon>
    </lineage>
</organism>
<evidence type="ECO:0000256" key="9">
    <source>
        <dbReference type="SAM" id="MobiDB-lite"/>
    </source>
</evidence>
<gene>
    <name evidence="11" type="ORF">E8E13_007604</name>
</gene>
<protein>
    <recommendedName>
        <fullName evidence="13">Alkaline ceramidase</fullName>
    </recommendedName>
</protein>
<evidence type="ECO:0000256" key="5">
    <source>
        <dbReference type="ARBA" id="ARBA00022989"/>
    </source>
</evidence>
<comment type="cofactor">
    <cofactor evidence="8">
        <name>Zn(2+)</name>
        <dbReference type="ChEBI" id="CHEBI:29105"/>
    </cofactor>
</comment>
<dbReference type="PANTHER" id="PTHR46187">
    <property type="entry name" value="ALKALINE CERAMIDASE 3"/>
    <property type="match status" value="1"/>
</dbReference>
<accession>A0A9P4TCK5</accession>
<evidence type="ECO:0000313" key="12">
    <source>
        <dbReference type="Proteomes" id="UP000801428"/>
    </source>
</evidence>
<dbReference type="AlphaFoldDB" id="A0A9P4TCK5"/>
<feature type="binding site" evidence="7">
    <location>
        <position position="38"/>
    </location>
    <ligand>
        <name>Ca(2+)</name>
        <dbReference type="ChEBI" id="CHEBI:29108"/>
    </ligand>
</feature>
<feature type="region of interest" description="Disordered" evidence="9">
    <location>
        <begin position="479"/>
        <end position="502"/>
    </location>
</feature>
<dbReference type="GO" id="GO:0016811">
    <property type="term" value="F:hydrolase activity, acting on carbon-nitrogen (but not peptide) bonds, in linear amides"/>
    <property type="evidence" value="ECO:0007669"/>
    <property type="project" value="InterPro"/>
</dbReference>
<dbReference type="Proteomes" id="UP000801428">
    <property type="component" value="Unassembled WGS sequence"/>
</dbReference>
<feature type="transmembrane region" description="Helical" evidence="10">
    <location>
        <begin position="127"/>
        <end position="143"/>
    </location>
</feature>
<dbReference type="GO" id="GO:0046514">
    <property type="term" value="P:ceramide catabolic process"/>
    <property type="evidence" value="ECO:0007669"/>
    <property type="project" value="TreeGrafter"/>
</dbReference>
<dbReference type="InterPro" id="IPR008901">
    <property type="entry name" value="ACER"/>
</dbReference>
<feature type="binding site" evidence="8">
    <location>
        <position position="89"/>
    </location>
    <ligand>
        <name>Zn(2+)</name>
        <dbReference type="ChEBI" id="CHEBI:29105"/>
        <note>catalytic</note>
    </ligand>
</feature>
<evidence type="ECO:0000313" key="11">
    <source>
        <dbReference type="EMBL" id="KAF3000239.1"/>
    </source>
</evidence>
<name>A0A9P4TCK5_CURKU</name>
<dbReference type="EMBL" id="SWKU01000015">
    <property type="protein sequence ID" value="KAF3000239.1"/>
    <property type="molecule type" value="Genomic_DNA"/>
</dbReference>
<evidence type="ECO:0000256" key="10">
    <source>
        <dbReference type="SAM" id="Phobius"/>
    </source>
</evidence>